<dbReference type="InterPro" id="IPR035709">
    <property type="entry name" value="YoaB-like"/>
</dbReference>
<evidence type="ECO:0000313" key="3">
    <source>
        <dbReference type="Proteomes" id="UP001202827"/>
    </source>
</evidence>
<dbReference type="SUPFAM" id="SSF55298">
    <property type="entry name" value="YjgF-like"/>
    <property type="match status" value="1"/>
</dbReference>
<evidence type="ECO:0000256" key="1">
    <source>
        <dbReference type="ARBA" id="ARBA00010552"/>
    </source>
</evidence>
<dbReference type="Pfam" id="PF01042">
    <property type="entry name" value="Ribonuc_L-PSP"/>
    <property type="match status" value="1"/>
</dbReference>
<evidence type="ECO:0000313" key="2">
    <source>
        <dbReference type="EMBL" id="MCK8782518.1"/>
    </source>
</evidence>
<sequence length="148" mass="16175">MLHQLDARLRFRHHQVRRQAYSMTSDFSSIIERFGVGKRGSLAVVHGGTGYFACTPQAPYDGSLTAAEQARQLFAKADGRLAEIGSAREGLIFCAIILADMQDYAAVNEVWDEWVAGIAPPARACFEAKLASPDLKIEMIMITATKAA</sequence>
<dbReference type="CDD" id="cd06150">
    <property type="entry name" value="YjgF_YER057c_UK114_like_2"/>
    <property type="match status" value="1"/>
</dbReference>
<reference evidence="2 3" key="1">
    <citation type="submission" date="2022-04" db="EMBL/GenBank/DDBJ databases">
        <title>Rhizobium coralii sp. nov., isolated from coral Turbinaria peltata.</title>
        <authorList>
            <person name="Sun H."/>
        </authorList>
    </citation>
    <scope>NUCLEOTIDE SEQUENCE [LARGE SCALE GENOMIC DNA]</scope>
    <source>
        <strain evidence="2 3">NTR19</strain>
    </source>
</reference>
<accession>A0ABT0IXB4</accession>
<comment type="similarity">
    <text evidence="1">Belongs to the RutC family.</text>
</comment>
<proteinExistence type="inferred from homology"/>
<protein>
    <submittedName>
        <fullName evidence="2">RidA family protein</fullName>
    </submittedName>
</protein>
<name>A0ABT0IXB4_9HYPH</name>
<dbReference type="PANTHER" id="PTHR47328:SF1">
    <property type="entry name" value="RUTC FAMILY PROTEIN YOAB"/>
    <property type="match status" value="1"/>
</dbReference>
<dbReference type="PANTHER" id="PTHR47328">
    <property type="match status" value="1"/>
</dbReference>
<dbReference type="Gene3D" id="3.30.1330.40">
    <property type="entry name" value="RutC-like"/>
    <property type="match status" value="1"/>
</dbReference>
<dbReference type="Proteomes" id="UP001202827">
    <property type="component" value="Unassembled WGS sequence"/>
</dbReference>
<gene>
    <name evidence="2" type="ORF">M0654_21340</name>
</gene>
<dbReference type="InterPro" id="IPR035959">
    <property type="entry name" value="RutC-like_sf"/>
</dbReference>
<dbReference type="RefSeq" id="WP_248684820.1">
    <property type="nucleotide sequence ID" value="NZ_JALPRY010000031.1"/>
</dbReference>
<dbReference type="PROSITE" id="PS01094">
    <property type="entry name" value="UPF0076"/>
    <property type="match status" value="1"/>
</dbReference>
<dbReference type="EMBL" id="JALPRY010000031">
    <property type="protein sequence ID" value="MCK8782518.1"/>
    <property type="molecule type" value="Genomic_DNA"/>
</dbReference>
<organism evidence="2 3">
    <name type="scientific">Neorhizobium turbinariae</name>
    <dbReference type="NCBI Taxonomy" id="2937795"/>
    <lineage>
        <taxon>Bacteria</taxon>
        <taxon>Pseudomonadati</taxon>
        <taxon>Pseudomonadota</taxon>
        <taxon>Alphaproteobacteria</taxon>
        <taxon>Hyphomicrobiales</taxon>
        <taxon>Rhizobiaceae</taxon>
        <taxon>Rhizobium/Agrobacterium group</taxon>
        <taxon>Neorhizobium</taxon>
    </lineage>
</organism>
<keyword evidence="3" id="KW-1185">Reference proteome</keyword>
<comment type="caution">
    <text evidence="2">The sequence shown here is derived from an EMBL/GenBank/DDBJ whole genome shotgun (WGS) entry which is preliminary data.</text>
</comment>
<dbReference type="InterPro" id="IPR019897">
    <property type="entry name" value="RidA_CS"/>
</dbReference>
<dbReference type="InterPro" id="IPR006175">
    <property type="entry name" value="YjgF/YER057c/UK114"/>
</dbReference>